<dbReference type="PANTHER" id="PTHR24060">
    <property type="entry name" value="METABOTROPIC GLUTAMATE RECEPTOR"/>
    <property type="match status" value="1"/>
</dbReference>
<dbReference type="InterPro" id="IPR038550">
    <property type="entry name" value="GPCR_3_9-Cys_sf"/>
</dbReference>
<evidence type="ECO:0000256" key="2">
    <source>
        <dbReference type="ARBA" id="ARBA00007242"/>
    </source>
</evidence>
<evidence type="ECO:0000256" key="4">
    <source>
        <dbReference type="ARBA" id="ARBA00022692"/>
    </source>
</evidence>
<evidence type="ECO:0000259" key="12">
    <source>
        <dbReference type="Pfam" id="PF01094"/>
    </source>
</evidence>
<evidence type="ECO:0000256" key="11">
    <source>
        <dbReference type="ARBA" id="ARBA00054813"/>
    </source>
</evidence>
<dbReference type="Pfam" id="PF01094">
    <property type="entry name" value="ANF_receptor"/>
    <property type="match status" value="1"/>
</dbReference>
<reference evidence="14 15" key="1">
    <citation type="journal article" date="2018" name="Gigascience">
        <title>Genomes of trombidid mites reveal novel predicted allergens and laterally-transferred genes associated with secondary metabolism.</title>
        <authorList>
            <person name="Dong X."/>
            <person name="Chaisiri K."/>
            <person name="Xia D."/>
            <person name="Armstrong S.D."/>
            <person name="Fang Y."/>
            <person name="Donnelly M.J."/>
            <person name="Kadowaki T."/>
            <person name="McGarry J.W."/>
            <person name="Darby A.C."/>
            <person name="Makepeace B.L."/>
        </authorList>
    </citation>
    <scope>NUCLEOTIDE SEQUENCE [LARGE SCALE GENOMIC DNA]</scope>
    <source>
        <strain evidence="14">UoL-UT</strain>
    </source>
</reference>
<dbReference type="FunFam" id="2.10.50.30:FF:000001">
    <property type="entry name" value="metabotropic glutamate receptor 1"/>
    <property type="match status" value="1"/>
</dbReference>
<evidence type="ECO:0000256" key="6">
    <source>
        <dbReference type="ARBA" id="ARBA00023040"/>
    </source>
</evidence>
<evidence type="ECO:0000313" key="15">
    <source>
        <dbReference type="Proteomes" id="UP000288716"/>
    </source>
</evidence>
<dbReference type="STRING" id="299467.A0A443SKD9"/>
<gene>
    <name evidence="14" type="ORF">B4U80_07594</name>
</gene>
<keyword evidence="10" id="KW-0807">Transducer</keyword>
<evidence type="ECO:0000256" key="5">
    <source>
        <dbReference type="ARBA" id="ARBA00022989"/>
    </source>
</evidence>
<feature type="domain" description="GPCR family 3 nine cysteines" evidence="13">
    <location>
        <begin position="425"/>
        <end position="476"/>
    </location>
</feature>
<evidence type="ECO:0000256" key="8">
    <source>
        <dbReference type="ARBA" id="ARBA00023170"/>
    </source>
</evidence>
<keyword evidence="15" id="KW-1185">Reference proteome</keyword>
<keyword evidence="8 14" id="KW-0675">Receptor</keyword>
<dbReference type="EMBL" id="NCKV01001638">
    <property type="protein sequence ID" value="RWS27994.1"/>
    <property type="molecule type" value="Genomic_DNA"/>
</dbReference>
<dbReference type="PRINTS" id="PR00248">
    <property type="entry name" value="GPCRMGR"/>
</dbReference>
<dbReference type="Gene3D" id="3.40.50.2300">
    <property type="match status" value="2"/>
</dbReference>
<keyword evidence="7" id="KW-0472">Membrane</keyword>
<evidence type="ECO:0000256" key="7">
    <source>
        <dbReference type="ARBA" id="ARBA00023136"/>
    </source>
</evidence>
<keyword evidence="3" id="KW-1003">Cell membrane</keyword>
<dbReference type="VEuPathDB" id="VectorBase:LDEU004045"/>
<evidence type="ECO:0000256" key="10">
    <source>
        <dbReference type="ARBA" id="ARBA00023224"/>
    </source>
</evidence>
<dbReference type="GO" id="GO:0004930">
    <property type="term" value="F:G protein-coupled receptor activity"/>
    <property type="evidence" value="ECO:0007669"/>
    <property type="project" value="UniProtKB-KW"/>
</dbReference>
<evidence type="ECO:0000313" key="14">
    <source>
        <dbReference type="EMBL" id="RWS27994.1"/>
    </source>
</evidence>
<evidence type="ECO:0000256" key="3">
    <source>
        <dbReference type="ARBA" id="ARBA00022475"/>
    </source>
</evidence>
<dbReference type="Gene3D" id="2.10.50.30">
    <property type="entry name" value="GPCR, family 3, nine cysteines domain"/>
    <property type="match status" value="1"/>
</dbReference>
<keyword evidence="5" id="KW-1133">Transmembrane helix</keyword>
<dbReference type="AlphaFoldDB" id="A0A443SKD9"/>
<protein>
    <submittedName>
        <fullName evidence="14">Metabotropic glutamate receptor 3-like protein</fullName>
    </submittedName>
</protein>
<comment type="subcellular location">
    <subcellularLocation>
        <location evidence="1">Cell membrane</location>
        <topology evidence="1">Multi-pass membrane protein</topology>
    </subcellularLocation>
</comment>
<dbReference type="InterPro" id="IPR050726">
    <property type="entry name" value="mGluR"/>
</dbReference>
<keyword evidence="9" id="KW-0325">Glycoprotein</keyword>
<proteinExistence type="inferred from homology"/>
<accession>A0A443SKD9</accession>
<evidence type="ECO:0000256" key="1">
    <source>
        <dbReference type="ARBA" id="ARBA00004651"/>
    </source>
</evidence>
<dbReference type="SUPFAM" id="SSF53822">
    <property type="entry name" value="Periplasmic binding protein-like I"/>
    <property type="match status" value="1"/>
</dbReference>
<comment type="similarity">
    <text evidence="2">Belongs to the G-protein coupled receptor 3 family.</text>
</comment>
<dbReference type="GO" id="GO:0005886">
    <property type="term" value="C:plasma membrane"/>
    <property type="evidence" value="ECO:0007669"/>
    <property type="project" value="UniProtKB-SubCell"/>
</dbReference>
<dbReference type="InterPro" id="IPR001828">
    <property type="entry name" value="ANF_lig-bd_rcpt"/>
</dbReference>
<keyword evidence="4" id="KW-0812">Transmembrane</keyword>
<evidence type="ECO:0000259" key="13">
    <source>
        <dbReference type="Pfam" id="PF07562"/>
    </source>
</evidence>
<dbReference type="OrthoDB" id="425344at2759"/>
<dbReference type="InterPro" id="IPR000337">
    <property type="entry name" value="GPCR_3"/>
</dbReference>
<dbReference type="InterPro" id="IPR028082">
    <property type="entry name" value="Peripla_BP_I"/>
</dbReference>
<evidence type="ECO:0000256" key="9">
    <source>
        <dbReference type="ARBA" id="ARBA00023180"/>
    </source>
</evidence>
<name>A0A443SKD9_9ACAR</name>
<comment type="caution">
    <text evidence="14">The sequence shown here is derived from an EMBL/GenBank/DDBJ whole genome shotgun (WGS) entry which is preliminary data.</text>
</comment>
<comment type="function">
    <text evidence="11">G-protein coupled receptor for glutamate. Ligand binding causes a conformation change that triggers signaling via guanine nucleotide-binding proteins (G proteins) and modulates the activity of down-stream effectors.</text>
</comment>
<feature type="domain" description="Receptor ligand binding region" evidence="12">
    <location>
        <begin position="41"/>
        <end position="395"/>
    </location>
</feature>
<dbReference type="InterPro" id="IPR011500">
    <property type="entry name" value="GPCR_3_9-Cys_dom"/>
</dbReference>
<dbReference type="Pfam" id="PF07562">
    <property type="entry name" value="NCD3G"/>
    <property type="match status" value="1"/>
</dbReference>
<organism evidence="14 15">
    <name type="scientific">Leptotrombidium deliense</name>
    <dbReference type="NCBI Taxonomy" id="299467"/>
    <lineage>
        <taxon>Eukaryota</taxon>
        <taxon>Metazoa</taxon>
        <taxon>Ecdysozoa</taxon>
        <taxon>Arthropoda</taxon>
        <taxon>Chelicerata</taxon>
        <taxon>Arachnida</taxon>
        <taxon>Acari</taxon>
        <taxon>Acariformes</taxon>
        <taxon>Trombidiformes</taxon>
        <taxon>Prostigmata</taxon>
        <taxon>Anystina</taxon>
        <taxon>Parasitengona</taxon>
        <taxon>Trombiculoidea</taxon>
        <taxon>Trombiculidae</taxon>
        <taxon>Leptotrombidium</taxon>
    </lineage>
</organism>
<keyword evidence="6" id="KW-0297">G-protein coupled receptor</keyword>
<dbReference type="Proteomes" id="UP000288716">
    <property type="component" value="Unassembled WGS sequence"/>
</dbReference>
<sequence length="545" mass="61481">MNALNIEINGDVTIGGIFPVNRKECVANECVTKVNDYGMQRLEAMLFAIEKINRDQLIPGVTFGAKIFDSQTDHKMAITNSLEFAAMKSTGEETSKLIGVVGASLSPVTMKVAKLLQLFSIPMISYASTSPALEDRTRYELFLRTLPSDGFPATIMTEIAKHYNWTYVSVVFSESLMPISSKFVAESRRSGICIAAHEKMSNSNENPFIAKQCETIIFRLMTKGGARGMTVFAFLTEQHFNCLLKASEDLNVSKSLTWIVVFKNVSDVTSNFNYYKGQIIDIEFTREDVKEFDKYFLQNNSKNPWSQLKSTKNYSQDLKVNNVINSVYAFANAYKNAWKSKCNNKPGTCEQLKTMTGEQFFYEFITKVNFTDLNGNNVYFDGNEVRKDYTINQLQKINGFNSFKRIGMFSKNGLLIESDKWINGVPKSVCSMPCAKGAIKLFSAGDTCCWVCVKCKTGEYVNDHNQCVACGLGYKPNHERNGCEKGNHNGEQSESTTSEIAVTKVDTDYKDENCVTEMRKVKCRMSHLEHNLLPLKYEFPSCKYD</sequence>